<reference evidence="1 2" key="1">
    <citation type="submission" date="2020-08" db="EMBL/GenBank/DDBJ databases">
        <title>Genomic Encyclopedia of Type Strains, Phase IV (KMG-IV): sequencing the most valuable type-strain genomes for metagenomic binning, comparative biology and taxonomic classification.</title>
        <authorList>
            <person name="Goeker M."/>
        </authorList>
    </citation>
    <scope>NUCLEOTIDE SEQUENCE [LARGE SCALE GENOMIC DNA]</scope>
    <source>
        <strain evidence="1 2">DSM 100397</strain>
    </source>
</reference>
<dbReference type="RefSeq" id="WP_182492588.1">
    <property type="nucleotide sequence ID" value="NZ_JACJIS010000001.1"/>
</dbReference>
<sequence length="99" mass="11690">METKKMEMENLKIEVTEMLLDVITLCEENEIDYCKITLFDVGYEGAASFVFHQEIEFEDIPEELVILSDNISDMIAEEYPLYFDDEKEKFMKQVIDSIM</sequence>
<proteinExistence type="predicted"/>
<organism evidence="1 2">
    <name type="scientific">Flavobacterium gossypii</name>
    <dbReference type="NCBI Taxonomy" id="1646119"/>
    <lineage>
        <taxon>Bacteria</taxon>
        <taxon>Pseudomonadati</taxon>
        <taxon>Bacteroidota</taxon>
        <taxon>Flavobacteriia</taxon>
        <taxon>Flavobacteriales</taxon>
        <taxon>Flavobacteriaceae</taxon>
        <taxon>Flavobacterium</taxon>
    </lineage>
</organism>
<accession>A0ABR6DLM8</accession>
<evidence type="ECO:0008006" key="3">
    <source>
        <dbReference type="Google" id="ProtNLM"/>
    </source>
</evidence>
<evidence type="ECO:0000313" key="2">
    <source>
        <dbReference type="Proteomes" id="UP000555003"/>
    </source>
</evidence>
<dbReference type="EMBL" id="JACJIS010000001">
    <property type="protein sequence ID" value="MBA9072580.1"/>
    <property type="molecule type" value="Genomic_DNA"/>
</dbReference>
<keyword evidence="2" id="KW-1185">Reference proteome</keyword>
<protein>
    <recommendedName>
        <fullName evidence="3">DUF600 family protein</fullName>
    </recommendedName>
</protein>
<comment type="caution">
    <text evidence="1">The sequence shown here is derived from an EMBL/GenBank/DDBJ whole genome shotgun (WGS) entry which is preliminary data.</text>
</comment>
<gene>
    <name evidence="1" type="ORF">GGR22_000706</name>
</gene>
<dbReference type="Proteomes" id="UP000555003">
    <property type="component" value="Unassembled WGS sequence"/>
</dbReference>
<name>A0ABR6DLM8_9FLAO</name>
<evidence type="ECO:0000313" key="1">
    <source>
        <dbReference type="EMBL" id="MBA9072580.1"/>
    </source>
</evidence>